<gene>
    <name evidence="2" type="ORF">CWE13_06610</name>
</gene>
<sequence>MNSRKISYQKLILGLASSAAIIASNTAMANDIEYADWTFSFGGYINTHAIFVDCDTSGNTVAGNALLCTGDDAASVTNGYSPASFNFSASTERDGFDISAVLAIEPGTTDNAAFNGNGDNRAYRAYFTVGNDDYGTIKAGRDYGVFGIDIVLEDMSLGGVGAPALVKSPLNTQLGAAGYGYIFTDRLSQITYSYSASNGISGAFGIFQPLDFLSFGGNGYVGDSGSKQPGFHGKLRYDHDSGYISSTFLQQDISTPLNSYSAYGVDVTATLNIANNRLVISAFNADGLGYYGLFIDAADVNAVPRKSSGWFTQATHTRGATKFGVNYGVSQVDRTATDTPLQLDEQKKLTLGVYRTFWQHFTLAAEFSDITASNHQNEEIKNTAFSVGLALAF</sequence>
<keyword evidence="3" id="KW-1185">Reference proteome</keyword>
<protein>
    <submittedName>
        <fullName evidence="2">Porin</fullName>
    </submittedName>
</protein>
<evidence type="ECO:0000313" key="2">
    <source>
        <dbReference type="EMBL" id="RUO37810.1"/>
    </source>
</evidence>
<dbReference type="Gene3D" id="2.40.160.10">
    <property type="entry name" value="Porin"/>
    <property type="match status" value="1"/>
</dbReference>
<organism evidence="2 3">
    <name type="scientific">Aliidiomarina shirensis</name>
    <dbReference type="NCBI Taxonomy" id="1048642"/>
    <lineage>
        <taxon>Bacteria</taxon>
        <taxon>Pseudomonadati</taxon>
        <taxon>Pseudomonadota</taxon>
        <taxon>Gammaproteobacteria</taxon>
        <taxon>Alteromonadales</taxon>
        <taxon>Idiomarinaceae</taxon>
        <taxon>Aliidiomarina</taxon>
    </lineage>
</organism>
<reference evidence="3" key="1">
    <citation type="journal article" date="2018" name="Front. Microbiol.">
        <title>Genome-Based Analysis Reveals the Taxonomy and Diversity of the Family Idiomarinaceae.</title>
        <authorList>
            <person name="Liu Y."/>
            <person name="Lai Q."/>
            <person name="Shao Z."/>
        </authorList>
    </citation>
    <scope>NUCLEOTIDE SEQUENCE [LARGE SCALE GENOMIC DNA]</scope>
    <source>
        <strain evidence="3">AIS</strain>
    </source>
</reference>
<accession>A0A432WVL0</accession>
<name>A0A432WVL0_9GAMM</name>
<dbReference type="InterPro" id="IPR023614">
    <property type="entry name" value="Porin_dom_sf"/>
</dbReference>
<dbReference type="EMBL" id="PIPP01000002">
    <property type="protein sequence ID" value="RUO37810.1"/>
    <property type="molecule type" value="Genomic_DNA"/>
</dbReference>
<keyword evidence="1" id="KW-0732">Signal</keyword>
<dbReference type="SUPFAM" id="SSF56935">
    <property type="entry name" value="Porins"/>
    <property type="match status" value="1"/>
</dbReference>
<feature type="chain" id="PRO_5019165661" evidence="1">
    <location>
        <begin position="30"/>
        <end position="393"/>
    </location>
</feature>
<dbReference type="AlphaFoldDB" id="A0A432WVL0"/>
<feature type="signal peptide" evidence="1">
    <location>
        <begin position="1"/>
        <end position="29"/>
    </location>
</feature>
<evidence type="ECO:0000256" key="1">
    <source>
        <dbReference type="SAM" id="SignalP"/>
    </source>
</evidence>
<comment type="caution">
    <text evidence="2">The sequence shown here is derived from an EMBL/GenBank/DDBJ whole genome shotgun (WGS) entry which is preliminary data.</text>
</comment>
<proteinExistence type="predicted"/>
<evidence type="ECO:0000313" key="3">
    <source>
        <dbReference type="Proteomes" id="UP000286934"/>
    </source>
</evidence>
<dbReference type="OrthoDB" id="8735103at2"/>
<dbReference type="Proteomes" id="UP000286934">
    <property type="component" value="Unassembled WGS sequence"/>
</dbReference>